<name>A0A1I7X1I9_HETBA</name>
<feature type="domain" description="Mon2/Sec7/BIG1-like dimerisation and cyclophilin-binding" evidence="4">
    <location>
        <begin position="67"/>
        <end position="198"/>
    </location>
</feature>
<dbReference type="Gene3D" id="1.10.220.20">
    <property type="match status" value="1"/>
</dbReference>
<dbReference type="AlphaFoldDB" id="A0A1I7X1I9"/>
<sequence length="663" mass="75029">MRLFLSSTKYYGVWILMRSDLHQTGLMFLRSAIEKILADRDIKRKDNLQLKKGELNIISNGVVLPDKEEIVEADRYFLPFELACKSKSPKIVIIALDCLQKLIAYGHLTGRGADSSNPDRLLIDRIVEAICSSFSGQGTDEAVLLQIIKAILAVVLSNTCEVHEGSLLMAVRTCFTIYLASKSPINQATAKGTLTQVTTFHSYSFCMSQKIDNCIFLGTVDYLFTRFLAILNFNSRNTHLTSKMLALEMLLLVLQNSSNVLQSAQPFILLIKKSLCVALSRNAVSPNVKVFEKSLAIFVQLLDKFKLHLKLQIEFHFYLLFSFQVFFKEIIISMLESTTCSFEHRWIVLHTIGKILANPQSVVDMYVNYDCDLTSHNVFESLVNVVSKMGRTTINETAPLPQKERERAMRLLGLSCLADLLQCLVDWFDVCEATKDLTRNGADVEEMPTAEVSSPTFHKFEHLKQKKELMEHGITLFSRKPKQGLAFLQENGKCLFLMLVCYLLLIYTGSYKDFNLFKIIATNATSNNSDKQRKVLATLELEAMSETARALMESASTAAANFTSAQHQHHVRPMFKICWTPCLAAFSVGLQASDDMEEWYLCIRGFRLGVRAACVLKAKLERNAYIQVISFHNTFCVDSILTLGYSLIENIIYYFTDVIIVIF</sequence>
<evidence type="ECO:0000256" key="1">
    <source>
        <dbReference type="ARBA" id="ARBA00022448"/>
    </source>
</evidence>
<evidence type="ECO:0000259" key="3">
    <source>
        <dbReference type="Pfam" id="PF12783"/>
    </source>
</evidence>
<feature type="domain" description="Mon2/Sec7/BIG1-like HUS" evidence="3">
    <location>
        <begin position="236"/>
        <end position="378"/>
    </location>
</feature>
<evidence type="ECO:0000259" key="4">
    <source>
        <dbReference type="Pfam" id="PF16213"/>
    </source>
</evidence>
<dbReference type="PANTHER" id="PTHR10663">
    <property type="entry name" value="GUANYL-NUCLEOTIDE EXCHANGE FACTOR"/>
    <property type="match status" value="1"/>
</dbReference>
<reference evidence="6" key="1">
    <citation type="submission" date="2016-11" db="UniProtKB">
        <authorList>
            <consortium name="WormBaseParasite"/>
        </authorList>
    </citation>
    <scope>IDENTIFICATION</scope>
</reference>
<protein>
    <submittedName>
        <fullName evidence="6">SEC7 domain-containing protein</fullName>
    </submittedName>
</protein>
<accession>A0A1I7X1I9</accession>
<dbReference type="WBParaSite" id="Hba_11320">
    <property type="protein sequence ID" value="Hba_11320"/>
    <property type="gene ID" value="Hba_11320"/>
</dbReference>
<dbReference type="Proteomes" id="UP000095283">
    <property type="component" value="Unplaced"/>
</dbReference>
<evidence type="ECO:0000313" key="5">
    <source>
        <dbReference type="Proteomes" id="UP000095283"/>
    </source>
</evidence>
<proteinExistence type="predicted"/>
<dbReference type="PANTHER" id="PTHR10663:SF375">
    <property type="entry name" value="LD29171P"/>
    <property type="match status" value="1"/>
</dbReference>
<dbReference type="Pfam" id="PF16213">
    <property type="entry name" value="DCB"/>
    <property type="match status" value="1"/>
</dbReference>
<dbReference type="SUPFAM" id="SSF48371">
    <property type="entry name" value="ARM repeat"/>
    <property type="match status" value="1"/>
</dbReference>
<evidence type="ECO:0000256" key="2">
    <source>
        <dbReference type="ARBA" id="ARBA00022927"/>
    </source>
</evidence>
<keyword evidence="2" id="KW-0653">Protein transport</keyword>
<dbReference type="InterPro" id="IPR016024">
    <property type="entry name" value="ARM-type_fold"/>
</dbReference>
<keyword evidence="5" id="KW-1185">Reference proteome</keyword>
<keyword evidence="1" id="KW-0813">Transport</keyword>
<dbReference type="InterPro" id="IPR032691">
    <property type="entry name" value="Mon2/Sec7/BIG1-like_HUS"/>
</dbReference>
<organism evidence="5 6">
    <name type="scientific">Heterorhabditis bacteriophora</name>
    <name type="common">Entomopathogenic nematode worm</name>
    <dbReference type="NCBI Taxonomy" id="37862"/>
    <lineage>
        <taxon>Eukaryota</taxon>
        <taxon>Metazoa</taxon>
        <taxon>Ecdysozoa</taxon>
        <taxon>Nematoda</taxon>
        <taxon>Chromadorea</taxon>
        <taxon>Rhabditida</taxon>
        <taxon>Rhabditina</taxon>
        <taxon>Rhabditomorpha</taxon>
        <taxon>Strongyloidea</taxon>
        <taxon>Heterorhabditidae</taxon>
        <taxon>Heterorhabditis</taxon>
    </lineage>
</organism>
<evidence type="ECO:0000313" key="6">
    <source>
        <dbReference type="WBParaSite" id="Hba_11320"/>
    </source>
</evidence>
<dbReference type="GO" id="GO:0015031">
    <property type="term" value="P:protein transport"/>
    <property type="evidence" value="ECO:0007669"/>
    <property type="project" value="UniProtKB-KW"/>
</dbReference>
<dbReference type="InterPro" id="IPR032629">
    <property type="entry name" value="DCB_dom"/>
</dbReference>
<dbReference type="Pfam" id="PF12783">
    <property type="entry name" value="Sec7-like_HUS"/>
    <property type="match status" value="1"/>
</dbReference>